<evidence type="ECO:0000313" key="1">
    <source>
        <dbReference type="EMBL" id="MBB5060765.1"/>
    </source>
</evidence>
<keyword evidence="1" id="KW-0808">Transferase</keyword>
<protein>
    <submittedName>
        <fullName evidence="1">Site-specific DNA-methyltransferase (Adenine-specific)</fullName>
        <ecNumber evidence="1">2.1.1.72</ecNumber>
    </submittedName>
</protein>
<dbReference type="Gene3D" id="3.40.50.150">
    <property type="entry name" value="Vaccinia Virus protein VP39"/>
    <property type="match status" value="2"/>
</dbReference>
<dbReference type="SUPFAM" id="SSF53335">
    <property type="entry name" value="S-adenosyl-L-methionine-dependent methyltransferases"/>
    <property type="match status" value="1"/>
</dbReference>
<dbReference type="GO" id="GO:0032259">
    <property type="term" value="P:methylation"/>
    <property type="evidence" value="ECO:0007669"/>
    <property type="project" value="UniProtKB-KW"/>
</dbReference>
<gene>
    <name evidence="1" type="ORF">HDF16_005501</name>
</gene>
<comment type="caution">
    <text evidence="1">The sequence shown here is derived from an EMBL/GenBank/DDBJ whole genome shotgun (WGS) entry which is preliminary data.</text>
</comment>
<dbReference type="EMBL" id="JACHIP010000019">
    <property type="protein sequence ID" value="MBB5060765.1"/>
    <property type="molecule type" value="Genomic_DNA"/>
</dbReference>
<dbReference type="EC" id="2.1.1.72" evidence="1"/>
<dbReference type="Proteomes" id="UP000540989">
    <property type="component" value="Unassembled WGS sequence"/>
</dbReference>
<evidence type="ECO:0000313" key="2">
    <source>
        <dbReference type="Proteomes" id="UP000540989"/>
    </source>
</evidence>
<proteinExistence type="predicted"/>
<organism evidence="1 2">
    <name type="scientific">Granulicella aggregans</name>
    <dbReference type="NCBI Taxonomy" id="474949"/>
    <lineage>
        <taxon>Bacteria</taxon>
        <taxon>Pseudomonadati</taxon>
        <taxon>Acidobacteriota</taxon>
        <taxon>Terriglobia</taxon>
        <taxon>Terriglobales</taxon>
        <taxon>Acidobacteriaceae</taxon>
        <taxon>Granulicella</taxon>
    </lineage>
</organism>
<keyword evidence="1" id="KW-0489">Methyltransferase</keyword>
<name>A0A7W7ZIW7_9BACT</name>
<reference evidence="1 2" key="1">
    <citation type="submission" date="2020-08" db="EMBL/GenBank/DDBJ databases">
        <title>Genomic Encyclopedia of Type Strains, Phase IV (KMG-V): Genome sequencing to study the core and pangenomes of soil and plant-associated prokaryotes.</title>
        <authorList>
            <person name="Whitman W."/>
        </authorList>
    </citation>
    <scope>NUCLEOTIDE SEQUENCE [LARGE SCALE GENOMIC DNA]</scope>
    <source>
        <strain evidence="1 2">M8UP14</strain>
    </source>
</reference>
<dbReference type="AlphaFoldDB" id="A0A7W7ZIW7"/>
<keyword evidence="2" id="KW-1185">Reference proteome</keyword>
<dbReference type="InterPro" id="IPR029063">
    <property type="entry name" value="SAM-dependent_MTases_sf"/>
</dbReference>
<dbReference type="GO" id="GO:0009007">
    <property type="term" value="F:site-specific DNA-methyltransferase (adenine-specific) activity"/>
    <property type="evidence" value="ECO:0007669"/>
    <property type="project" value="UniProtKB-EC"/>
</dbReference>
<accession>A0A7W7ZIW7</accession>
<sequence length="399" mass="44982">MRYREAYSPHLITKLGLGSSILDPFCGCGSILIGAAENGYSSTGIDINPLAVFATKVKLTPLPKGKIAALKRFAAMLTNTGDLGKAWPLPALSIASKVFEPVITDTLLKIRRLIESEFSDDSESRDFLMLAWIAILESVGSYFKEGNGIKYRNKKRLKTGYVQRLEGAWQTERFGDDQELFVRDAFEAQIQMMLQDTKFWRKGDWAKQEVVHGNVLEMDSLLGTRKYESVIFSPPYANRFDYFESMKVELWFGGFVDSYESINRFRKASLRSHLGADLTRPYEPISELEKLIGLMDQDASSWRMGVPALLRGYFEDMRTTLKHCRKTLHSGKCFVVVGNSAFAGVIVPTDVILAKIALESGFKKAEVLVTRHLTVAPQQRNQLSRFQDNMRESVVVLST</sequence>